<keyword evidence="3 6" id="KW-0548">Nucleotidyltransferase</keyword>
<comment type="function">
    <text evidence="6 8">DNA-dependent RNA polymerase catalyzes the transcription of DNA into RNA using the four ribonucleoside triphosphates as substrates.</text>
</comment>
<keyword evidence="4 6" id="KW-0804">Transcription</keyword>
<dbReference type="InterPro" id="IPR015712">
    <property type="entry name" value="DNA-dir_RNA_pol_su2"/>
</dbReference>
<dbReference type="Proteomes" id="UP000548326">
    <property type="component" value="Unassembled WGS sequence"/>
</dbReference>
<keyword evidence="2 6" id="KW-0808">Transferase</keyword>
<dbReference type="InterPro" id="IPR014724">
    <property type="entry name" value="RNA_pol_RPB2_OB-fold"/>
</dbReference>
<dbReference type="EMBL" id="JACHCA010000005">
    <property type="protein sequence ID" value="MBB6128164.1"/>
    <property type="molecule type" value="Genomic_DNA"/>
</dbReference>
<dbReference type="Pfam" id="PF00562">
    <property type="entry name" value="RNA_pol_Rpb2_6"/>
    <property type="match status" value="1"/>
</dbReference>
<dbReference type="EMBL" id="JACHCB010000009">
    <property type="protein sequence ID" value="MBB6110790.1"/>
    <property type="molecule type" value="Genomic_DNA"/>
</dbReference>
<evidence type="ECO:0000259" key="14">
    <source>
        <dbReference type="Pfam" id="PF04565"/>
    </source>
</evidence>
<evidence type="ECO:0000259" key="15">
    <source>
        <dbReference type="Pfam" id="PF10385"/>
    </source>
</evidence>
<dbReference type="Gene3D" id="2.40.50.100">
    <property type="match status" value="1"/>
</dbReference>
<dbReference type="InterPro" id="IPR007645">
    <property type="entry name" value="RNA_pol_Rpb2_3"/>
</dbReference>
<dbReference type="STRING" id="354630.SAMN05421821_109200"/>
<evidence type="ECO:0000256" key="1">
    <source>
        <dbReference type="ARBA" id="ARBA00022478"/>
    </source>
</evidence>
<dbReference type="Gene3D" id="2.40.50.150">
    <property type="match status" value="1"/>
</dbReference>
<evidence type="ECO:0000313" key="18">
    <source>
        <dbReference type="Proteomes" id="UP000541583"/>
    </source>
</evidence>
<dbReference type="HAMAP" id="MF_01321">
    <property type="entry name" value="RNApol_bact_RpoB"/>
    <property type="match status" value="1"/>
</dbReference>
<reference evidence="18 19" key="1">
    <citation type="submission" date="2020-08" db="EMBL/GenBank/DDBJ databases">
        <title>Genomic Encyclopedia of Type Strains, Phase IV (KMG-V): Genome sequencing to study the core and pangenomes of soil and plant-associated prokaryotes.</title>
        <authorList>
            <person name="Whitman W."/>
        </authorList>
    </citation>
    <scope>NUCLEOTIDE SEQUENCE [LARGE SCALE GENOMIC DNA]</scope>
    <source>
        <strain evidence="16 18">ANJLi2</strain>
        <strain evidence="17 19">MP601</strain>
    </source>
</reference>
<dbReference type="Pfam" id="PF04563">
    <property type="entry name" value="RNA_pol_Rpb2_1"/>
    <property type="match status" value="1"/>
</dbReference>
<evidence type="ECO:0000313" key="19">
    <source>
        <dbReference type="Proteomes" id="UP000548326"/>
    </source>
</evidence>
<dbReference type="InterPro" id="IPR037033">
    <property type="entry name" value="DNA-dir_RNAP_su2_hyb_sf"/>
</dbReference>
<dbReference type="InterPro" id="IPR007641">
    <property type="entry name" value="RNA_pol_Rpb2_7"/>
</dbReference>
<dbReference type="NCBIfam" id="NF001616">
    <property type="entry name" value="PRK00405.1"/>
    <property type="match status" value="1"/>
</dbReference>
<accession>A0A1N7CJN7</accession>
<dbReference type="InterPro" id="IPR007121">
    <property type="entry name" value="RNA_pol_bsu_CS"/>
</dbReference>
<dbReference type="InterPro" id="IPR007120">
    <property type="entry name" value="DNA-dir_RNAP_su2_dom"/>
</dbReference>
<proteinExistence type="inferred from homology"/>
<feature type="domain" description="DNA-directed RNA polymerase subunit 2 hybrid-binding" evidence="10">
    <location>
        <begin position="681"/>
        <end position="1191"/>
    </location>
</feature>
<comment type="similarity">
    <text evidence="6 7">Belongs to the RNA polymerase beta chain family.</text>
</comment>
<evidence type="ECO:0000256" key="6">
    <source>
        <dbReference type="HAMAP-Rule" id="MF_01321"/>
    </source>
</evidence>
<feature type="domain" description="DNA-directed RNA polymerase beta subunit external 1" evidence="15">
    <location>
        <begin position="552"/>
        <end position="619"/>
    </location>
</feature>
<evidence type="ECO:0000313" key="16">
    <source>
        <dbReference type="EMBL" id="MBB6110790.1"/>
    </source>
</evidence>
<evidence type="ECO:0000256" key="5">
    <source>
        <dbReference type="ARBA" id="ARBA00048552"/>
    </source>
</evidence>
<dbReference type="Gene3D" id="2.30.150.10">
    <property type="entry name" value="DNA-directed RNA polymerase, beta subunit, external 1 domain"/>
    <property type="match status" value="1"/>
</dbReference>
<feature type="domain" description="RNA polymerase Rpb2" evidence="12">
    <location>
        <begin position="148"/>
        <end position="221"/>
    </location>
</feature>
<dbReference type="GO" id="GO:0003677">
    <property type="term" value="F:DNA binding"/>
    <property type="evidence" value="ECO:0007669"/>
    <property type="project" value="UniProtKB-UniRule"/>
</dbReference>
<comment type="caution">
    <text evidence="17">The sequence shown here is derived from an EMBL/GenBank/DDBJ whole genome shotgun (WGS) entry which is preliminary data.</text>
</comment>
<evidence type="ECO:0000259" key="12">
    <source>
        <dbReference type="Pfam" id="PF04561"/>
    </source>
</evidence>
<gene>
    <name evidence="6" type="primary">rpoB</name>
    <name evidence="17" type="ORF">HDF22_002277</name>
    <name evidence="16" type="ORF">HDF23_003551</name>
</gene>
<dbReference type="PROSITE" id="PS01166">
    <property type="entry name" value="RNA_POL_BETA"/>
    <property type="match status" value="1"/>
</dbReference>
<dbReference type="Pfam" id="PF04565">
    <property type="entry name" value="RNA_pol_Rpb2_3"/>
    <property type="match status" value="1"/>
</dbReference>
<dbReference type="GO" id="GO:0032549">
    <property type="term" value="F:ribonucleoside binding"/>
    <property type="evidence" value="ECO:0007669"/>
    <property type="project" value="InterPro"/>
</dbReference>
<evidence type="ECO:0000259" key="13">
    <source>
        <dbReference type="Pfam" id="PF04563"/>
    </source>
</evidence>
<dbReference type="CDD" id="cd00653">
    <property type="entry name" value="RNA_pol_B_RPB2"/>
    <property type="match status" value="1"/>
</dbReference>
<evidence type="ECO:0000256" key="4">
    <source>
        <dbReference type="ARBA" id="ARBA00023163"/>
    </source>
</evidence>
<dbReference type="SUPFAM" id="SSF64484">
    <property type="entry name" value="beta and beta-prime subunits of DNA dependent RNA-polymerase"/>
    <property type="match status" value="1"/>
</dbReference>
<comment type="subunit">
    <text evidence="6 8">The RNAP catalytic core consists of 2 alpha, 1 beta, 1 beta' and 1 omega subunit. When a sigma factor is associated with the core the holoenzyme is formed, which can initiate transcription.</text>
</comment>
<sequence length="1267" mass="142766">MANNNNQRVNFATSRKVLDYPDFLDVQLQSFQEFFQLETTSDNRYKEGLFKVFAENFPISDSRNIFVLEFLDYFIDPPRYDIQECIERGLTYSVPLKAKLRLSCNDEEHEDFETIVQDVYLGTIPYMTPKGTFVINGAERVIVSQLHRSPGVFFGQSRHTNGTKLYSARVIPFKGSWIEFATDVNNVMYAYIDRKKKFPVTTLLRAIGYDSDKDILELFELADEVKVSKSGLKKFIGRKLAARVLKKWVEDFVDEDTGEVVSIDRNEIILERETVLEDDHIDMIIDAGVKTIILNKEDAATSGDYTIIYNTLQKDTSNSEKEAVEHIYRQLRNAEPPDEETARGIIDRLFFSDKRYDLGDVGRYRINRKLKLNTSDETKVLTKQDIIAIVKYLIKLINSKAEVDDIDHLSNRRVRTVGEQLYAQFGVGLARMARTIRERMNIRDNEVFTPTDLINARTLSSVINSFFGTNQLSQFMDQTNPLAEITHKRRLSALGPGGLSRERAGFEVRDVHYTHYGRLCTIETPEGPNIGLISSLCVHAKINNLGFIETPYKRVVEGKVQVQEPVIYLSAEDEDGKTIGQANAHYDDNGVFALPKVKARFEGDFPIIDPEKLDLMDIAPNQITSIAASLIPFLEHDDANRALMGSNMQRQAVPLLRPEAPIVGTGLEGRVAKDSRTLINAEGDGIVEYVDANEIRIKYDRNELDRLVSFDGDSKSYRLTKFKKTNQSTTMNLKPIVKKGQRVSKGEVLCEGYATQNGELALGRNLKVAFMPWQGYNFEDAIVISERVVSQDIFTSLHVEEFELEVRDTKRGEEELTPDIPNVSEEATKDLDEDGIIRVGAEVKEGDILIGKITPKGESDPSPEEKLLRAIFGDKAGDVKDASLKTPPSIAGVVIDTKLFSRAKKTSKAEEKAQLEKLDTKHERAVKELKNTLIEKLFEIVNGKTSQGVFNIYKELLVPKGVKFTQKILVELSYENINPTKWTTDDDKNDQIKLLLHNYNIKVNEELGAYRRDKFAISVGDELPSGIVQMAKVYIAKKRKLKVGDKMAGRHGNKGIVARIVRDEDMPFLEDGTPVDIVLNPLGVPSRMNLGQIYETVLGWAGKELGIKFATPIFDGASHEEVEEWVKKANLPESGRTYLYNGLTGDRFDQQTTVGIIYMLKLGHMVDDKMHARSIGPYSLITQQPLGGKAQFGGQRFGEMEVWALEAFGASNILQEILTVKSDDVIGRAKTYEAIVKGENLPTPSVPESFNVLVHELRGLGLDITLE</sequence>
<dbReference type="Gene3D" id="3.90.1100.10">
    <property type="match status" value="2"/>
</dbReference>
<dbReference type="GO" id="GO:0003899">
    <property type="term" value="F:DNA-directed RNA polymerase activity"/>
    <property type="evidence" value="ECO:0007669"/>
    <property type="project" value="UniProtKB-UniRule"/>
</dbReference>
<evidence type="ECO:0000256" key="3">
    <source>
        <dbReference type="ARBA" id="ARBA00022695"/>
    </source>
</evidence>
<dbReference type="Pfam" id="PF04561">
    <property type="entry name" value="RNA_pol_Rpb2_2"/>
    <property type="match status" value="2"/>
</dbReference>
<keyword evidence="18" id="KW-1185">Reference proteome</keyword>
<protein>
    <recommendedName>
        <fullName evidence="6 8">DNA-directed RNA polymerase subunit beta</fullName>
        <shortName evidence="6">RNAP subunit beta</shortName>
        <ecNumber evidence="6 8">2.7.7.6</ecNumber>
    </recommendedName>
    <alternativeName>
        <fullName evidence="6">RNA polymerase subunit beta</fullName>
    </alternativeName>
    <alternativeName>
        <fullName evidence="6">Transcriptase subunit beta</fullName>
    </alternativeName>
</protein>
<dbReference type="InterPro" id="IPR007644">
    <property type="entry name" value="RNA_pol_bsu_protrusion"/>
</dbReference>
<evidence type="ECO:0000259" key="11">
    <source>
        <dbReference type="Pfam" id="PF04560"/>
    </source>
</evidence>
<feature type="domain" description="RNA polymerase Rpb2" evidence="14">
    <location>
        <begin position="474"/>
        <end position="542"/>
    </location>
</feature>
<dbReference type="NCBIfam" id="TIGR02013">
    <property type="entry name" value="rpoB"/>
    <property type="match status" value="1"/>
</dbReference>
<evidence type="ECO:0000256" key="7">
    <source>
        <dbReference type="RuleBase" id="RU000434"/>
    </source>
</evidence>
<dbReference type="Pfam" id="PF10385">
    <property type="entry name" value="RNA_pol_Rpb2_45"/>
    <property type="match status" value="1"/>
</dbReference>
<evidence type="ECO:0000256" key="9">
    <source>
        <dbReference type="SAM" id="Coils"/>
    </source>
</evidence>
<dbReference type="Proteomes" id="UP000541583">
    <property type="component" value="Unassembled WGS sequence"/>
</dbReference>
<dbReference type="GO" id="GO:0006351">
    <property type="term" value="P:DNA-templated transcription"/>
    <property type="evidence" value="ECO:0007669"/>
    <property type="project" value="UniProtKB-UniRule"/>
</dbReference>
<evidence type="ECO:0000256" key="2">
    <source>
        <dbReference type="ARBA" id="ARBA00022679"/>
    </source>
</evidence>
<dbReference type="OrthoDB" id="9803954at2"/>
<name>A0A1N7CJN7_9SPHI</name>
<dbReference type="AlphaFoldDB" id="A0A1N7CJN7"/>
<dbReference type="Gene3D" id="3.90.1800.10">
    <property type="entry name" value="RNA polymerase alpha subunit dimerisation domain"/>
    <property type="match status" value="1"/>
</dbReference>
<evidence type="ECO:0000313" key="17">
    <source>
        <dbReference type="EMBL" id="MBB6128164.1"/>
    </source>
</evidence>
<feature type="coiled-coil region" evidence="9">
    <location>
        <begin position="908"/>
        <end position="935"/>
    </location>
</feature>
<dbReference type="Gene3D" id="2.40.270.10">
    <property type="entry name" value="DNA-directed RNA polymerase, subunit 2, domain 6"/>
    <property type="match status" value="2"/>
</dbReference>
<feature type="domain" description="RNA polymerase beta subunit protrusion" evidence="13">
    <location>
        <begin position="25"/>
        <end position="460"/>
    </location>
</feature>
<dbReference type="InterPro" id="IPR019462">
    <property type="entry name" value="DNA-dir_RNA_pol_bsu_external_1"/>
</dbReference>
<dbReference type="GO" id="GO:0000428">
    <property type="term" value="C:DNA-directed RNA polymerase complex"/>
    <property type="evidence" value="ECO:0007669"/>
    <property type="project" value="UniProtKB-KW"/>
</dbReference>
<dbReference type="InterPro" id="IPR007642">
    <property type="entry name" value="RNA_pol_Rpb2_2"/>
</dbReference>
<evidence type="ECO:0000256" key="8">
    <source>
        <dbReference type="RuleBase" id="RU363031"/>
    </source>
</evidence>
<dbReference type="RefSeq" id="WP_076374904.1">
    <property type="nucleotide sequence ID" value="NZ_FTMG01000009.1"/>
</dbReference>
<dbReference type="PANTHER" id="PTHR20856">
    <property type="entry name" value="DNA-DIRECTED RNA POLYMERASE I SUBUNIT 2"/>
    <property type="match status" value="1"/>
</dbReference>
<dbReference type="EC" id="2.7.7.6" evidence="6 8"/>
<evidence type="ECO:0000259" key="10">
    <source>
        <dbReference type="Pfam" id="PF00562"/>
    </source>
</evidence>
<feature type="domain" description="RNA polymerase Rpb2" evidence="11">
    <location>
        <begin position="1193"/>
        <end position="1266"/>
    </location>
</feature>
<keyword evidence="9" id="KW-0175">Coiled coil</keyword>
<dbReference type="InterPro" id="IPR010243">
    <property type="entry name" value="RNA_pol_bsu_bac"/>
</dbReference>
<dbReference type="Pfam" id="PF04560">
    <property type="entry name" value="RNA_pol_Rpb2_7"/>
    <property type="match status" value="1"/>
</dbReference>
<feature type="domain" description="RNA polymerase Rpb2" evidence="12">
    <location>
        <begin position="309"/>
        <end position="415"/>
    </location>
</feature>
<comment type="catalytic activity">
    <reaction evidence="5 6 8">
        <text>RNA(n) + a ribonucleoside 5'-triphosphate = RNA(n+1) + diphosphate</text>
        <dbReference type="Rhea" id="RHEA:21248"/>
        <dbReference type="Rhea" id="RHEA-COMP:14527"/>
        <dbReference type="Rhea" id="RHEA-COMP:17342"/>
        <dbReference type="ChEBI" id="CHEBI:33019"/>
        <dbReference type="ChEBI" id="CHEBI:61557"/>
        <dbReference type="ChEBI" id="CHEBI:140395"/>
        <dbReference type="EC" id="2.7.7.6"/>
    </reaction>
</comment>
<keyword evidence="1 6" id="KW-0240">DNA-directed RNA polymerase</keyword>
<dbReference type="InterPro" id="IPR042107">
    <property type="entry name" value="DNA-dir_RNA_pol_bsu_ext_1_sf"/>
</dbReference>
<organism evidence="17 19">
    <name type="scientific">Mucilaginibacter lappiensis</name>
    <dbReference type="NCBI Taxonomy" id="354630"/>
    <lineage>
        <taxon>Bacteria</taxon>
        <taxon>Pseudomonadati</taxon>
        <taxon>Bacteroidota</taxon>
        <taxon>Sphingobacteriia</taxon>
        <taxon>Sphingobacteriales</taxon>
        <taxon>Sphingobacteriaceae</taxon>
        <taxon>Mucilaginibacter</taxon>
    </lineage>
</organism>